<evidence type="ECO:0000259" key="2">
    <source>
        <dbReference type="Pfam" id="PF01106"/>
    </source>
</evidence>
<proteinExistence type="inferred from homology"/>
<dbReference type="Pfam" id="PF01106">
    <property type="entry name" value="NifU"/>
    <property type="match status" value="1"/>
</dbReference>
<dbReference type="InterPro" id="IPR034904">
    <property type="entry name" value="FSCA_dom_sf"/>
</dbReference>
<dbReference type="AlphaFoldDB" id="A0A1A6C845"/>
<dbReference type="PANTHER" id="PTHR11178">
    <property type="entry name" value="IRON-SULFUR CLUSTER SCAFFOLD PROTEIN NFU-RELATED"/>
    <property type="match status" value="1"/>
</dbReference>
<feature type="domain" description="NIF system FeS cluster assembly NifU C-terminal" evidence="2">
    <location>
        <begin position="76"/>
        <end position="140"/>
    </location>
</feature>
<comment type="caution">
    <text evidence="3">The sequence shown here is derived from an EMBL/GenBank/DDBJ whole genome shotgun (WGS) entry which is preliminary data.</text>
</comment>
<dbReference type="Proteomes" id="UP000029273">
    <property type="component" value="Unassembled WGS sequence"/>
</dbReference>
<keyword evidence="4" id="KW-1185">Reference proteome</keyword>
<evidence type="ECO:0000313" key="3">
    <source>
        <dbReference type="EMBL" id="OBS10726.1"/>
    </source>
</evidence>
<comment type="similarity">
    <text evidence="1">Belongs to the NifU family.</text>
</comment>
<dbReference type="EMBL" id="JQSG02000001">
    <property type="protein sequence ID" value="OBS10726.1"/>
    <property type="molecule type" value="Genomic_DNA"/>
</dbReference>
<dbReference type="GO" id="GO:0005506">
    <property type="term" value="F:iron ion binding"/>
    <property type="evidence" value="ECO:0007669"/>
    <property type="project" value="InterPro"/>
</dbReference>
<dbReference type="InterPro" id="IPR001075">
    <property type="entry name" value="NIF_FeS_clus_asmbl_NifU_C"/>
</dbReference>
<name>A0A1A6C845_9GAMM</name>
<gene>
    <name evidence="3" type="ORF">Thpro_020442</name>
</gene>
<protein>
    <submittedName>
        <fullName evidence="3">NifU-like domain protein</fullName>
    </submittedName>
</protein>
<evidence type="ECO:0000256" key="1">
    <source>
        <dbReference type="ARBA" id="ARBA00006420"/>
    </source>
</evidence>
<dbReference type="SUPFAM" id="SSF117916">
    <property type="entry name" value="Fe-S cluster assembly (FSCA) domain-like"/>
    <property type="match status" value="1"/>
</dbReference>
<evidence type="ECO:0000313" key="4">
    <source>
        <dbReference type="Proteomes" id="UP000029273"/>
    </source>
</evidence>
<organism evidence="3 4">
    <name type="scientific">Acidihalobacter prosperus</name>
    <dbReference type="NCBI Taxonomy" id="160660"/>
    <lineage>
        <taxon>Bacteria</taxon>
        <taxon>Pseudomonadati</taxon>
        <taxon>Pseudomonadota</taxon>
        <taxon>Gammaproteobacteria</taxon>
        <taxon>Chromatiales</taxon>
        <taxon>Ectothiorhodospiraceae</taxon>
        <taxon>Acidihalobacter</taxon>
    </lineage>
</organism>
<accession>A0A1A6C845</accession>
<dbReference type="Gene3D" id="3.30.300.130">
    <property type="entry name" value="Fe-S cluster assembly (FSCA)"/>
    <property type="match status" value="1"/>
</dbReference>
<dbReference type="PANTHER" id="PTHR11178:SF1">
    <property type="entry name" value="NFU1 IRON-SULFUR CLUSTER SCAFFOLD HOMOLOG, MITOCHONDRIAL"/>
    <property type="match status" value="1"/>
</dbReference>
<sequence length="144" mass="15789">MTTEFSLKRMDLAETQGTLDALLSDDPEHHYSEDELDAIEAIDPELALRIDRVQTQAARALAEGRPATGPIDLDAVRAAIEEARAILLQDGGDIEFVALEERTVRVRLKGACVGCPRATLDLRNVVERLVRSRVPGVAKVANQF</sequence>
<dbReference type="GO" id="GO:0016226">
    <property type="term" value="P:iron-sulfur cluster assembly"/>
    <property type="evidence" value="ECO:0007669"/>
    <property type="project" value="InterPro"/>
</dbReference>
<dbReference type="GO" id="GO:0051536">
    <property type="term" value="F:iron-sulfur cluster binding"/>
    <property type="evidence" value="ECO:0007669"/>
    <property type="project" value="InterPro"/>
</dbReference>
<reference evidence="3 4" key="1">
    <citation type="journal article" date="2014" name="Genome Announc.">
        <title>Draft Genome Sequence of the Iron-Oxidizing, Acidophilic, and Halotolerant 'Thiobacillus prosperus' Type Strain DSM 5130.</title>
        <authorList>
            <person name="Ossandon F.J."/>
            <person name="Cardenas J.P."/>
            <person name="Corbett M."/>
            <person name="Quatrini R."/>
            <person name="Holmes D.S."/>
            <person name="Watkin E."/>
        </authorList>
    </citation>
    <scope>NUCLEOTIDE SEQUENCE [LARGE SCALE GENOMIC DNA]</scope>
    <source>
        <strain evidence="3 4">DSM 5130</strain>
    </source>
</reference>